<feature type="compositionally biased region" description="Low complexity" evidence="1">
    <location>
        <begin position="193"/>
        <end position="213"/>
    </location>
</feature>
<feature type="compositionally biased region" description="Low complexity" evidence="1">
    <location>
        <begin position="121"/>
        <end position="132"/>
    </location>
</feature>
<dbReference type="AlphaFoldDB" id="A0A813KQ73"/>
<organism evidence="2 3">
    <name type="scientific">Polarella glacialis</name>
    <name type="common">Dinoflagellate</name>
    <dbReference type="NCBI Taxonomy" id="89957"/>
    <lineage>
        <taxon>Eukaryota</taxon>
        <taxon>Sar</taxon>
        <taxon>Alveolata</taxon>
        <taxon>Dinophyceae</taxon>
        <taxon>Suessiales</taxon>
        <taxon>Suessiaceae</taxon>
        <taxon>Polarella</taxon>
    </lineage>
</organism>
<dbReference type="Proteomes" id="UP000626109">
    <property type="component" value="Unassembled WGS sequence"/>
</dbReference>
<evidence type="ECO:0000313" key="2">
    <source>
        <dbReference type="EMBL" id="CAE8706287.1"/>
    </source>
</evidence>
<feature type="region of interest" description="Disordered" evidence="1">
    <location>
        <begin position="189"/>
        <end position="227"/>
    </location>
</feature>
<feature type="non-terminal residue" evidence="2">
    <location>
        <position position="256"/>
    </location>
</feature>
<gene>
    <name evidence="2" type="ORF">PGLA2088_LOCUS34109</name>
</gene>
<proteinExistence type="predicted"/>
<evidence type="ECO:0000256" key="1">
    <source>
        <dbReference type="SAM" id="MobiDB-lite"/>
    </source>
</evidence>
<feature type="compositionally biased region" description="Low complexity" evidence="1">
    <location>
        <begin position="83"/>
        <end position="113"/>
    </location>
</feature>
<sequence length="256" mass="27890">ERKRRAGRDEGHADCLRDLLGFHEKNGLLAGSYWQAQCEKRDDSIRFLSLKLQEYTVPSAEYRSRRHGGSSSTTPGVDDESVRAAAVAVDDVTVSWPSSPSRSSPPGGRSPPSADRGSKGGAAVSRGSSSAARAAEGELQALYARHVELCQETQQREDEAWTLEKELEACQLRCCELRAVHGAWLRRDDHSQGSLEDPGGDPSPSSSSSAARSGGEHPAAVDEEALRKEELRAVSQAWREASARRRTLPPWAQRCV</sequence>
<protein>
    <submittedName>
        <fullName evidence="2">Uncharacterized protein</fullName>
    </submittedName>
</protein>
<feature type="non-terminal residue" evidence="2">
    <location>
        <position position="1"/>
    </location>
</feature>
<dbReference type="EMBL" id="CAJNNW010031166">
    <property type="protein sequence ID" value="CAE8706287.1"/>
    <property type="molecule type" value="Genomic_DNA"/>
</dbReference>
<comment type="caution">
    <text evidence="2">The sequence shown here is derived from an EMBL/GenBank/DDBJ whole genome shotgun (WGS) entry which is preliminary data.</text>
</comment>
<reference evidence="2" key="1">
    <citation type="submission" date="2021-02" db="EMBL/GenBank/DDBJ databases">
        <authorList>
            <person name="Dougan E. K."/>
            <person name="Rhodes N."/>
            <person name="Thang M."/>
            <person name="Chan C."/>
        </authorList>
    </citation>
    <scope>NUCLEOTIDE SEQUENCE</scope>
</reference>
<name>A0A813KQ73_POLGL</name>
<feature type="region of interest" description="Disordered" evidence="1">
    <location>
        <begin position="59"/>
        <end position="132"/>
    </location>
</feature>
<accession>A0A813KQ73</accession>
<evidence type="ECO:0000313" key="3">
    <source>
        <dbReference type="Proteomes" id="UP000626109"/>
    </source>
</evidence>